<feature type="region of interest" description="Disordered" evidence="2">
    <location>
        <begin position="144"/>
        <end position="166"/>
    </location>
</feature>
<organism evidence="5 6">
    <name type="scientific">Nicrophorus vespilloides</name>
    <name type="common">Boreal carrion beetle</name>
    <dbReference type="NCBI Taxonomy" id="110193"/>
    <lineage>
        <taxon>Eukaryota</taxon>
        <taxon>Metazoa</taxon>
        <taxon>Ecdysozoa</taxon>
        <taxon>Arthropoda</taxon>
        <taxon>Hexapoda</taxon>
        <taxon>Insecta</taxon>
        <taxon>Pterygota</taxon>
        <taxon>Neoptera</taxon>
        <taxon>Endopterygota</taxon>
        <taxon>Coleoptera</taxon>
        <taxon>Polyphaga</taxon>
        <taxon>Staphyliniformia</taxon>
        <taxon>Silphidae</taxon>
        <taxon>Nicrophorinae</taxon>
        <taxon>Nicrophorus</taxon>
    </lineage>
</organism>
<dbReference type="PANTHER" id="PTHR21407:SF3">
    <property type="entry name" value="LD12305P"/>
    <property type="match status" value="1"/>
</dbReference>
<name>A0ABM1M5H9_NICVS</name>
<evidence type="ECO:0000259" key="4">
    <source>
        <dbReference type="PROSITE" id="PS50041"/>
    </source>
</evidence>
<dbReference type="RefSeq" id="XP_017769829.1">
    <property type="nucleotide sequence ID" value="XM_017914340.1"/>
</dbReference>
<feature type="chain" id="PRO_5046961682" evidence="3">
    <location>
        <begin position="20"/>
        <end position="220"/>
    </location>
</feature>
<keyword evidence="3" id="KW-0732">Signal</keyword>
<evidence type="ECO:0000313" key="6">
    <source>
        <dbReference type="RefSeq" id="XP_017769829.1"/>
    </source>
</evidence>
<evidence type="ECO:0000256" key="3">
    <source>
        <dbReference type="SAM" id="SignalP"/>
    </source>
</evidence>
<evidence type="ECO:0000256" key="1">
    <source>
        <dbReference type="ARBA" id="ARBA00023157"/>
    </source>
</evidence>
<dbReference type="PANTHER" id="PTHR21407">
    <property type="entry name" value="RE43931P-RELATED"/>
    <property type="match status" value="1"/>
</dbReference>
<dbReference type="SUPFAM" id="SSF56436">
    <property type="entry name" value="C-type lectin-like"/>
    <property type="match status" value="1"/>
</dbReference>
<protein>
    <submittedName>
        <fullName evidence="6">Uncharacterized protein LOC108557704</fullName>
    </submittedName>
</protein>
<evidence type="ECO:0000313" key="5">
    <source>
        <dbReference type="Proteomes" id="UP000695000"/>
    </source>
</evidence>
<evidence type="ECO:0000256" key="2">
    <source>
        <dbReference type="SAM" id="MobiDB-lite"/>
    </source>
</evidence>
<dbReference type="InterPro" id="IPR001304">
    <property type="entry name" value="C-type_lectin-like"/>
</dbReference>
<dbReference type="PROSITE" id="PS50041">
    <property type="entry name" value="C_TYPE_LECTIN_2"/>
    <property type="match status" value="1"/>
</dbReference>
<dbReference type="Proteomes" id="UP000695000">
    <property type="component" value="Unplaced"/>
</dbReference>
<accession>A0ABM1M5H9</accession>
<dbReference type="SMART" id="SM00034">
    <property type="entry name" value="CLECT"/>
    <property type="match status" value="1"/>
</dbReference>
<keyword evidence="1" id="KW-1015">Disulfide bond</keyword>
<dbReference type="CDD" id="cd00037">
    <property type="entry name" value="CLECT"/>
    <property type="match status" value="1"/>
</dbReference>
<keyword evidence="5" id="KW-1185">Reference proteome</keyword>
<gene>
    <name evidence="6" type="primary">LOC108557704</name>
</gene>
<dbReference type="InterPro" id="IPR018378">
    <property type="entry name" value="C-type_lectin_CS"/>
</dbReference>
<feature type="signal peptide" evidence="3">
    <location>
        <begin position="1"/>
        <end position="19"/>
    </location>
</feature>
<feature type="domain" description="C-type lectin" evidence="4">
    <location>
        <begin position="45"/>
        <end position="202"/>
    </location>
</feature>
<dbReference type="Gene3D" id="3.10.100.10">
    <property type="entry name" value="Mannose-Binding Protein A, subunit A"/>
    <property type="match status" value="1"/>
</dbReference>
<proteinExistence type="predicted"/>
<dbReference type="InterPro" id="IPR016187">
    <property type="entry name" value="CTDL_fold"/>
</dbReference>
<dbReference type="PROSITE" id="PS00615">
    <property type="entry name" value="C_TYPE_LECTIN_1"/>
    <property type="match status" value="1"/>
</dbReference>
<reference evidence="6" key="1">
    <citation type="submission" date="2025-08" db="UniProtKB">
        <authorList>
            <consortium name="RefSeq"/>
        </authorList>
    </citation>
    <scope>IDENTIFICATION</scope>
    <source>
        <tissue evidence="6">Whole Larva</tissue>
    </source>
</reference>
<dbReference type="GeneID" id="108557704"/>
<sequence length="220" mass="25172">MKAETTLVAFFVFVGIVSAQFPSGRVLEPPVPSLCAQRVIHERTPDGKGYMFSWREPTLKGVEENWLGGRNYCRQRCMDLVSLETSAENEWIKQRLVQDKVKYIWTSGRLCDFKGCDRADLQPLSVNGWFWTAVLQKLAPTTARNQNDWSENGGIGKSQPDNREAQQGGATENCLAVLNQFYNDGVNWHDVACHHRKPFVCEENEDLIKYVRYTNPELRV</sequence>
<dbReference type="InterPro" id="IPR016186">
    <property type="entry name" value="C-type_lectin-like/link_sf"/>
</dbReference>